<keyword evidence="2" id="KW-0539">Nucleus</keyword>
<feature type="region of interest" description="Disordered" evidence="3">
    <location>
        <begin position="127"/>
        <end position="152"/>
    </location>
</feature>
<dbReference type="PANTHER" id="PTHR31747">
    <property type="entry name" value="PROTEIN LSD1"/>
    <property type="match status" value="1"/>
</dbReference>
<comment type="subcellular location">
    <subcellularLocation>
        <location evidence="1">Nucleus</location>
    </subcellularLocation>
</comment>
<dbReference type="PANTHER" id="PTHR31747:SF3">
    <property type="entry name" value="PROTEIN LSD1"/>
    <property type="match status" value="1"/>
</dbReference>
<dbReference type="Proteomes" id="UP000032180">
    <property type="component" value="Chromosome 3"/>
</dbReference>
<reference evidence="5" key="3">
    <citation type="submission" date="2015-04" db="UniProtKB">
        <authorList>
            <consortium name="EnsemblPlants"/>
        </authorList>
    </citation>
    <scope>IDENTIFICATION</scope>
</reference>
<dbReference type="GO" id="GO:0005634">
    <property type="term" value="C:nucleus"/>
    <property type="evidence" value="ECO:0007669"/>
    <property type="project" value="UniProtKB-SubCell"/>
</dbReference>
<protein>
    <recommendedName>
        <fullName evidence="4">Zinc finger LSD1-type domain-containing protein</fullName>
    </recommendedName>
</protein>
<feature type="compositionally biased region" description="Polar residues" evidence="3">
    <location>
        <begin position="140"/>
        <end position="152"/>
    </location>
</feature>
<name>A0A0D9VWQ2_9ORYZ</name>
<dbReference type="EnsemblPlants" id="LPERR03G22460.2">
    <property type="protein sequence ID" value="LPERR03G22460.2"/>
    <property type="gene ID" value="LPERR03G22460"/>
</dbReference>
<evidence type="ECO:0000256" key="2">
    <source>
        <dbReference type="ARBA" id="ARBA00023242"/>
    </source>
</evidence>
<evidence type="ECO:0000313" key="5">
    <source>
        <dbReference type="EnsemblPlants" id="LPERR03G22460.2"/>
    </source>
</evidence>
<dbReference type="AlphaFoldDB" id="A0A0D9VWQ2"/>
<feature type="domain" description="Zinc finger LSD1-type" evidence="4">
    <location>
        <begin position="7"/>
        <end position="31"/>
    </location>
</feature>
<dbReference type="Pfam" id="PF06943">
    <property type="entry name" value="zf-LSD1"/>
    <property type="match status" value="2"/>
</dbReference>
<feature type="compositionally biased region" description="Low complexity" evidence="3">
    <location>
        <begin position="127"/>
        <end position="139"/>
    </location>
</feature>
<evidence type="ECO:0000313" key="6">
    <source>
        <dbReference type="Proteomes" id="UP000032180"/>
    </source>
</evidence>
<reference evidence="5 6" key="1">
    <citation type="submission" date="2012-08" db="EMBL/GenBank/DDBJ databases">
        <title>Oryza genome evolution.</title>
        <authorList>
            <person name="Wing R.A."/>
        </authorList>
    </citation>
    <scope>NUCLEOTIDE SEQUENCE</scope>
</reference>
<evidence type="ECO:0000256" key="3">
    <source>
        <dbReference type="SAM" id="MobiDB-lite"/>
    </source>
</evidence>
<dbReference type="NCBIfam" id="TIGR01053">
    <property type="entry name" value="LSD1"/>
    <property type="match status" value="2"/>
</dbReference>
<reference evidence="6" key="2">
    <citation type="submission" date="2013-12" db="EMBL/GenBank/DDBJ databases">
        <authorList>
            <person name="Yu Y."/>
            <person name="Lee S."/>
            <person name="de Baynast K."/>
            <person name="Wissotski M."/>
            <person name="Liu L."/>
            <person name="Talag J."/>
            <person name="Goicoechea J."/>
            <person name="Angelova A."/>
            <person name="Jetty R."/>
            <person name="Kudrna D."/>
            <person name="Golser W."/>
            <person name="Rivera L."/>
            <person name="Zhang J."/>
            <person name="Wing R."/>
        </authorList>
    </citation>
    <scope>NUCLEOTIDE SEQUENCE</scope>
</reference>
<sequence>MQSQIVCHGCRSVLRYPSGAPSVCCALCQAITTVPPPAPEKSPLIFNSISSNPDSSHIFYSIGNGSSNMWWLPNIADVYSQCRHLNNIAHVSCGQCRTTLMYPYGAPSVKCAICHYITNTGMNTMAPTPSPMPTSSGSSYNAPSTSVPTSRSQNVTVVVENPMTVDEKGKLVSPPKTRLYTTNISSLLN</sequence>
<accession>A0A0D9VWQ2</accession>
<proteinExistence type="predicted"/>
<evidence type="ECO:0000259" key="4">
    <source>
        <dbReference type="Pfam" id="PF06943"/>
    </source>
</evidence>
<evidence type="ECO:0000256" key="1">
    <source>
        <dbReference type="ARBA" id="ARBA00004123"/>
    </source>
</evidence>
<feature type="domain" description="Zinc finger LSD1-type" evidence="4">
    <location>
        <begin position="93"/>
        <end position="117"/>
    </location>
</feature>
<organism evidence="5 6">
    <name type="scientific">Leersia perrieri</name>
    <dbReference type="NCBI Taxonomy" id="77586"/>
    <lineage>
        <taxon>Eukaryota</taxon>
        <taxon>Viridiplantae</taxon>
        <taxon>Streptophyta</taxon>
        <taxon>Embryophyta</taxon>
        <taxon>Tracheophyta</taxon>
        <taxon>Spermatophyta</taxon>
        <taxon>Magnoliopsida</taxon>
        <taxon>Liliopsida</taxon>
        <taxon>Poales</taxon>
        <taxon>Poaceae</taxon>
        <taxon>BOP clade</taxon>
        <taxon>Oryzoideae</taxon>
        <taxon>Oryzeae</taxon>
        <taxon>Oryzinae</taxon>
        <taxon>Leersia</taxon>
    </lineage>
</organism>
<dbReference type="Gramene" id="LPERR03G22460.2">
    <property type="protein sequence ID" value="LPERR03G22460.2"/>
    <property type="gene ID" value="LPERR03G22460"/>
</dbReference>
<dbReference type="InterPro" id="IPR005735">
    <property type="entry name" value="Znf_LSD1"/>
</dbReference>
<keyword evidence="6" id="KW-1185">Reference proteome</keyword>
<dbReference type="InterPro" id="IPR040319">
    <property type="entry name" value="LSD1-like"/>
</dbReference>